<feature type="compositionally biased region" description="Basic and acidic residues" evidence="1">
    <location>
        <begin position="62"/>
        <end position="76"/>
    </location>
</feature>
<evidence type="ECO:0000313" key="3">
    <source>
        <dbReference type="Proteomes" id="UP000664521"/>
    </source>
</evidence>
<feature type="compositionally biased region" description="Polar residues" evidence="1">
    <location>
        <begin position="49"/>
        <end position="61"/>
    </location>
</feature>
<name>A0A8H3F491_9LECA</name>
<protein>
    <recommendedName>
        <fullName evidence="4">Pentatricopeptide repeat domain-containing protein</fullName>
    </recommendedName>
</protein>
<comment type="caution">
    <text evidence="2">The sequence shown here is derived from an EMBL/GenBank/DDBJ whole genome shotgun (WGS) entry which is preliminary data.</text>
</comment>
<organism evidence="2 3">
    <name type="scientific">Heterodermia speciosa</name>
    <dbReference type="NCBI Taxonomy" id="116794"/>
    <lineage>
        <taxon>Eukaryota</taxon>
        <taxon>Fungi</taxon>
        <taxon>Dikarya</taxon>
        <taxon>Ascomycota</taxon>
        <taxon>Pezizomycotina</taxon>
        <taxon>Lecanoromycetes</taxon>
        <taxon>OSLEUM clade</taxon>
        <taxon>Lecanoromycetidae</taxon>
        <taxon>Caliciales</taxon>
        <taxon>Physciaceae</taxon>
        <taxon>Heterodermia</taxon>
    </lineage>
</organism>
<evidence type="ECO:0000256" key="1">
    <source>
        <dbReference type="SAM" id="MobiDB-lite"/>
    </source>
</evidence>
<evidence type="ECO:0000313" key="2">
    <source>
        <dbReference type="EMBL" id="CAF9914046.1"/>
    </source>
</evidence>
<dbReference type="AlphaFoldDB" id="A0A8H3F491"/>
<reference evidence="2" key="1">
    <citation type="submission" date="2021-03" db="EMBL/GenBank/DDBJ databases">
        <authorList>
            <person name="Tagirdzhanova G."/>
        </authorList>
    </citation>
    <scope>NUCLEOTIDE SEQUENCE</scope>
</reference>
<proteinExistence type="predicted"/>
<evidence type="ECO:0008006" key="4">
    <source>
        <dbReference type="Google" id="ProtNLM"/>
    </source>
</evidence>
<keyword evidence="3" id="KW-1185">Reference proteome</keyword>
<sequence length="1101" mass="125347">MLWISCWMRPALQRLLGSPSALSVLRNAIESSNLCQSCWAYEKVQPGTTKRPQSFRASTPSTHEREPVDVRTDRDGNTFGGTGCNFRTLEHHPDQPDSYLSGSADRSTKFGIRRILEKDGRTWKNLERIKKERGDDFRTLHIGPLQLQELVDSHKTDHKVNHKTSELAQPTNEFLNQHVHHLVSGINAPAKKHLGSGVVGVQVDVSDREMRPAATKTRARRRQRHNRQESSKSLEVPAITFDEASQKVGQGQKLREDRLQNSWGGPLSDGKRPSESCFDHFSAPKANGSGTDAALVRYQTGRPKNPMFKEGQAHMNRIAWYNSLDIEADPCEVAWEEPSLAQSTEAEVDRLSLNEFIAVDPESPLTRHAPGVHWKSMLKTQSQYEYESSVDLPASQGPRLVEYDRYASDSGLWLELVVYRRGHFGTKSLQALWEAIQARNVEIPTEGPNSDYLWKSFVHMGLRHGMLASVVDYAIRLQQKTKSHWKDLYSTIIRYKILTDPLGTYDWHSKLYERFPPTAEQFMLLFDLVHKQGGRSVSKMLKLQRIYRDLPLSTLYGDIMTRLYKNEDFEAAASWHTILIMKKDVPAELSLYRPLFRYMVLYGDRKLLGYMVDRMVEAGIPLPTFIKHPLPISPASQELIDQRLAEVHGIKPIKVGDEFCARLIATVWFSTSAIIKLLCILSVDTLGSASLRELVVRADADPKAVAASIDQLEAAGIRLVQTKYCSLVKRLAVEGNDRLLESVVQCDLHPDTFDDNVLQEKLLEDYYRKHDQLQIDRTLAILTADAMGTPSEARIIWNVHLRLQLKQKDIKAVNHTLELMHASRIIVEQESSSYVASLFTHRTTSKNPHYIYDLPVITNIWQNILRSGGVVPAIAWPEILRRLGMKGQLDEFEKLALWLAKYYSGSPGGPSLGMLPGSRSMSKLLMRRLINAPSQLNPAEESHPLSILFPPKAQQAIVAWGFQHARPGYKDWRWGLQLLLKLKLFRVHIRRSTVAEACKLRLRALFGPAQSNRLINRRARAKNAHLLKYYVQEMEKIGGTSLLFGAHKTSSSQEQRIRWMEKDISRAPWRSQTARRDRALRRRTMRGLNAAAAIRRIRESV</sequence>
<dbReference type="EMBL" id="CAJPDS010000013">
    <property type="protein sequence ID" value="CAF9914046.1"/>
    <property type="molecule type" value="Genomic_DNA"/>
</dbReference>
<gene>
    <name evidence="2" type="ORF">HETSPECPRED_001730</name>
</gene>
<accession>A0A8H3F491</accession>
<dbReference type="OrthoDB" id="5366531at2759"/>
<feature type="region of interest" description="Disordered" evidence="1">
    <location>
        <begin position="209"/>
        <end position="234"/>
    </location>
</feature>
<dbReference type="Proteomes" id="UP000664521">
    <property type="component" value="Unassembled WGS sequence"/>
</dbReference>
<feature type="region of interest" description="Disordered" evidence="1">
    <location>
        <begin position="49"/>
        <end position="105"/>
    </location>
</feature>